<dbReference type="EC" id="2.7.7.6" evidence="7 9"/>
<comment type="subunit">
    <text evidence="7">The RNAP catalytic core consists of 2 alpha, 1 beta, 1 beta' and 1 omega subunit. When a sigma factor is associated with the core the holoenzyme is formed, which can initiate transcription.</text>
</comment>
<keyword evidence="2 7" id="KW-0240">DNA-directed RNA polymerase</keyword>
<dbReference type="NCBIfam" id="TIGR02013">
    <property type="entry name" value="rpoB"/>
    <property type="match status" value="1"/>
</dbReference>
<dbReference type="Pfam" id="PF04561">
    <property type="entry name" value="RNA_pol_Rpb2_2"/>
    <property type="match status" value="1"/>
</dbReference>
<dbReference type="Pfam" id="PF00562">
    <property type="entry name" value="RNA_pol_Rpb2_6"/>
    <property type="match status" value="1"/>
</dbReference>
<dbReference type="Pfam" id="PF10385">
    <property type="entry name" value="RNA_pol_Rpb2_45"/>
    <property type="match status" value="1"/>
</dbReference>
<evidence type="ECO:0000256" key="5">
    <source>
        <dbReference type="ARBA" id="ARBA00023163"/>
    </source>
</evidence>
<dbReference type="GO" id="GO:0003677">
    <property type="term" value="F:DNA binding"/>
    <property type="evidence" value="ECO:0007669"/>
    <property type="project" value="UniProtKB-UniRule"/>
</dbReference>
<keyword evidence="4 7" id="KW-0548">Nucleotidyltransferase</keyword>
<sequence length="1119" mass="125956">MVFIFPDLAAIQKESFRSFLSQGLGEVLDSFPIITDPMGKLELQFFGKDYKLKFPRYSVRKAKSRDRTYSAQIYIPSKLTRKDAELLKENQGTDFLQIKNVQERYKKYKKRSVFIGDLPLMTNRGTFIISGTERIIINQIVRSPGIYYKQELDKNGKQIYSASLISNRGSWLKFEIDAKNQIWVRIDKTHKVNAYIFLRAIGLTTDILKKDLTKYSFLLHASRLYETKELDKEIGRLSVEEVTNEEALLIVYGKLRPNEPATVAVAKQMLYTRFFDPKKYDLGEVGRHKINKKLKLKISTSFRVLSPQDIIAAIDYLINLKDQNIGTFDDIDHLGNRRIRSVGELLQNQIRIGLNRLERIIRERMMICDLDSLSLSNLINPKPLMASVREFFGSSQLSQFMDQTNPLSELTHKRRISALGPGGLNKDRVGFAVRDLHPSHYGRICPIETPEGPNAGLIGSLSIYAKVNKYGFIETPCYPVNKGKVIKTGHPVYLTADEEDNLRIAPADIAVDNNNYIKNQVIPVRYRQEFITSTVKQVDYIFVSPIQVISAATSLIPFLEHNDANRALMGSNMQRQAVPLLYTEKAIVGTGLEAKIARDSGMIVTSRTNGIVSYVSATKIGIQDCEGKTIHYRLKKYYRSNQDTCINQRPIVWPGENIFIGQIIADGASTDCGEIALGRNILVAYMPWEGYNYEDAFLISERLVYEDIYTSIHIERYEVESRQTKLGAEEITRDIPNVSESSLGLLDKNGIIVVGSWVDAGDILVGKITPKGESDQLPEGKLLRAIFGEKARDVRDTSLRLPNAAKGRVVNIKVFTRQKGDELPPGTNAIIRVYVAQKRKIQVGDKMAGRHGNKGIISRILPRQDMPYLPDGTPIDIILNPLGVPSRMNVGQLFECLLGLAGEYLGKRFKVVPFDEMYGPEASRALVNNKLKQASLLNKQQWLFNSLHPGKIILFDGRTGEPFDNPITVGKAYILKLVHLVDDKIHARSTGPYSLVTQQPLGGRAQHGGQRLGEMEVWALEAFGAAYTLQELLTVKSDDMQGRNETLNAIVKGKPIPKPGTPESFKVLMRELQSLGLDIGVHKVELREDEESKGVEVDLMSPEINLESFDNTPANSDNR</sequence>
<evidence type="ECO:0000256" key="9">
    <source>
        <dbReference type="RuleBase" id="RU363031"/>
    </source>
</evidence>
<dbReference type="Pfam" id="PF04560">
    <property type="entry name" value="RNA_pol_Rpb2_7"/>
    <property type="match status" value="1"/>
</dbReference>
<dbReference type="InterPro" id="IPR007642">
    <property type="entry name" value="RNA_pol_Rpb2_2"/>
</dbReference>
<evidence type="ECO:0000259" key="10">
    <source>
        <dbReference type="Pfam" id="PF00562"/>
    </source>
</evidence>
<keyword evidence="3 7" id="KW-0808">Transferase</keyword>
<dbReference type="HAMAP" id="MF_01321">
    <property type="entry name" value="RNApol_bact_RpoB"/>
    <property type="match status" value="1"/>
</dbReference>
<dbReference type="AlphaFoldDB" id="A0A8E7PGN4"/>
<dbReference type="InterPro" id="IPR007641">
    <property type="entry name" value="RNA_pol_Rpb2_7"/>
</dbReference>
<dbReference type="InterPro" id="IPR019462">
    <property type="entry name" value="DNA-dir_RNA_pol_bsu_external_1"/>
</dbReference>
<evidence type="ECO:0000259" key="11">
    <source>
        <dbReference type="Pfam" id="PF04560"/>
    </source>
</evidence>
<dbReference type="GO" id="GO:0032549">
    <property type="term" value="F:ribonucleoside binding"/>
    <property type="evidence" value="ECO:0007669"/>
    <property type="project" value="InterPro"/>
</dbReference>
<feature type="domain" description="RNA polymerase beta subunit protrusion" evidence="13">
    <location>
        <begin position="60"/>
        <end position="383"/>
    </location>
</feature>
<keyword evidence="16" id="KW-0934">Plastid</keyword>
<comment type="similarity">
    <text evidence="1 7 8">Belongs to the RNA polymerase beta chain family.</text>
</comment>
<geneLocation type="plastid" evidence="16"/>
<name>A0A8E7PGN4_9FLOR</name>
<dbReference type="NCBIfam" id="NF001616">
    <property type="entry name" value="PRK00405.1"/>
    <property type="match status" value="1"/>
</dbReference>
<protein>
    <recommendedName>
        <fullName evidence="7 9">DNA-directed RNA polymerase subunit beta</fullName>
        <shortName evidence="7">RNAP subunit beta</shortName>
        <ecNumber evidence="7 9">2.7.7.6</ecNumber>
    </recommendedName>
    <alternativeName>
        <fullName evidence="7">RNA polymerase subunit beta</fullName>
    </alternativeName>
    <alternativeName>
        <fullName evidence="7">Transcriptase subunit beta</fullName>
    </alternativeName>
</protein>
<dbReference type="Pfam" id="PF04565">
    <property type="entry name" value="RNA_pol_Rpb2_3"/>
    <property type="match status" value="1"/>
</dbReference>
<dbReference type="GO" id="GO:0006351">
    <property type="term" value="P:DNA-templated transcription"/>
    <property type="evidence" value="ECO:0007669"/>
    <property type="project" value="UniProtKB-UniRule"/>
</dbReference>
<dbReference type="EMBL" id="MN240357">
    <property type="protein sequence ID" value="QVY58077.1"/>
    <property type="molecule type" value="Genomic_DNA"/>
</dbReference>
<dbReference type="Pfam" id="PF04563">
    <property type="entry name" value="RNA_pol_Rpb2_1"/>
    <property type="match status" value="1"/>
</dbReference>
<dbReference type="CDD" id="cd00653">
    <property type="entry name" value="RNA_pol_B_RPB2"/>
    <property type="match status" value="1"/>
</dbReference>
<comment type="subunit">
    <text evidence="9">In plastids the minimal PEP RNA polymerase catalytic core is composed of four subunits: alpha, beta, beta', and beta''. When a (nuclear-encoded) sigma factor is associated with the core the holoenzyme is formed, which can initiate transcription.</text>
</comment>
<evidence type="ECO:0000256" key="1">
    <source>
        <dbReference type="ARBA" id="ARBA00006835"/>
    </source>
</evidence>
<evidence type="ECO:0000256" key="2">
    <source>
        <dbReference type="ARBA" id="ARBA00022478"/>
    </source>
</evidence>
<dbReference type="InterPro" id="IPR007645">
    <property type="entry name" value="RNA_pol_Rpb2_3"/>
</dbReference>
<evidence type="ECO:0000256" key="4">
    <source>
        <dbReference type="ARBA" id="ARBA00022695"/>
    </source>
</evidence>
<evidence type="ECO:0000259" key="13">
    <source>
        <dbReference type="Pfam" id="PF04563"/>
    </source>
</evidence>
<evidence type="ECO:0000259" key="15">
    <source>
        <dbReference type="Pfam" id="PF10385"/>
    </source>
</evidence>
<dbReference type="InterPro" id="IPR010243">
    <property type="entry name" value="RNA_pol_bsu_bac"/>
</dbReference>
<feature type="domain" description="DNA-directed RNA polymerase subunit 2 hybrid-binding" evidence="10">
    <location>
        <begin position="606"/>
        <end position="1006"/>
    </location>
</feature>
<evidence type="ECO:0000313" key="16">
    <source>
        <dbReference type="EMBL" id="QVY58077.1"/>
    </source>
</evidence>
<evidence type="ECO:0000256" key="3">
    <source>
        <dbReference type="ARBA" id="ARBA00022679"/>
    </source>
</evidence>
<evidence type="ECO:0000256" key="8">
    <source>
        <dbReference type="RuleBase" id="RU000434"/>
    </source>
</evidence>
<reference evidence="16" key="1">
    <citation type="submission" date="2019-07" db="EMBL/GenBank/DDBJ databases">
        <authorList>
            <person name="Zhang J."/>
            <person name="Liu T."/>
        </authorList>
    </citation>
    <scope>NUCLEOTIDE SEQUENCE</scope>
</reference>
<dbReference type="GO" id="GO:0000428">
    <property type="term" value="C:DNA-directed RNA polymerase complex"/>
    <property type="evidence" value="ECO:0007669"/>
    <property type="project" value="UniProtKB-KW"/>
</dbReference>
<evidence type="ECO:0000259" key="14">
    <source>
        <dbReference type="Pfam" id="PF04565"/>
    </source>
</evidence>
<evidence type="ECO:0000256" key="7">
    <source>
        <dbReference type="HAMAP-Rule" id="MF_01321"/>
    </source>
</evidence>
<evidence type="ECO:0000256" key="6">
    <source>
        <dbReference type="ARBA" id="ARBA00048552"/>
    </source>
</evidence>
<dbReference type="InterPro" id="IPR015712">
    <property type="entry name" value="DNA-dir_RNA_pol_su2"/>
</dbReference>
<comment type="function">
    <text evidence="7 9">DNA-dependent RNA polymerase catalyzes the transcription of DNA into RNA using the four ribonucleoside triphosphates as substrates.</text>
</comment>
<feature type="domain" description="RNA polymerase Rpb2" evidence="11">
    <location>
        <begin position="1008"/>
        <end position="1082"/>
    </location>
</feature>
<dbReference type="InterPro" id="IPR007121">
    <property type="entry name" value="RNA_pol_bsu_CS"/>
</dbReference>
<comment type="catalytic activity">
    <reaction evidence="6 7 9">
        <text>RNA(n) + a ribonucleoside 5'-triphosphate = RNA(n+1) + diphosphate</text>
        <dbReference type="Rhea" id="RHEA:21248"/>
        <dbReference type="Rhea" id="RHEA-COMP:14527"/>
        <dbReference type="Rhea" id="RHEA-COMP:17342"/>
        <dbReference type="ChEBI" id="CHEBI:33019"/>
        <dbReference type="ChEBI" id="CHEBI:61557"/>
        <dbReference type="ChEBI" id="CHEBI:140395"/>
        <dbReference type="EC" id="2.7.7.6"/>
    </reaction>
</comment>
<dbReference type="InterPro" id="IPR007120">
    <property type="entry name" value="DNA-dir_RNAP_su2_dom"/>
</dbReference>
<dbReference type="PANTHER" id="PTHR20856">
    <property type="entry name" value="DNA-DIRECTED RNA POLYMERASE I SUBUNIT 2"/>
    <property type="match status" value="1"/>
</dbReference>
<organism evidence="16">
    <name type="scientific">Eucheuma denticulatum</name>
    <dbReference type="NCBI Taxonomy" id="305493"/>
    <lineage>
        <taxon>Eukaryota</taxon>
        <taxon>Rhodophyta</taxon>
        <taxon>Florideophyceae</taxon>
        <taxon>Rhodymeniophycidae</taxon>
        <taxon>Gigartinales</taxon>
        <taxon>Solieriaceae</taxon>
        <taxon>Eucheuma</taxon>
    </lineage>
</organism>
<feature type="domain" description="RNA polymerase Rpb2" evidence="12">
    <location>
        <begin position="142"/>
        <end position="340"/>
    </location>
</feature>
<dbReference type="PROSITE" id="PS01166">
    <property type="entry name" value="RNA_POL_BETA"/>
    <property type="match status" value="1"/>
</dbReference>
<reference evidence="16" key="2">
    <citation type="journal article" date="2021" name="Genomics">
        <title>Comparative analysis of mitochondrial genomes of Nirvanini and Evacanthini (Hemiptera: Cicadellidae) reveals an explicit evolutionary relationship.</title>
        <authorList>
            <person name="Du Y."/>
            <person name="Liang Z."/>
            <person name="Dietrich C.H."/>
            <person name="Dai W."/>
        </authorList>
    </citation>
    <scope>NUCLEOTIDE SEQUENCE</scope>
</reference>
<feature type="domain" description="RNA polymerase Rpb2" evidence="14">
    <location>
        <begin position="399"/>
        <end position="467"/>
    </location>
</feature>
<dbReference type="GO" id="GO:0003899">
    <property type="term" value="F:DNA-directed RNA polymerase activity"/>
    <property type="evidence" value="ECO:0007669"/>
    <property type="project" value="UniProtKB-UniRule"/>
</dbReference>
<keyword evidence="5 7" id="KW-0804">Transcription</keyword>
<proteinExistence type="inferred from homology"/>
<evidence type="ECO:0000259" key="12">
    <source>
        <dbReference type="Pfam" id="PF04561"/>
    </source>
</evidence>
<dbReference type="InterPro" id="IPR007644">
    <property type="entry name" value="RNA_pol_bsu_protrusion"/>
</dbReference>
<feature type="domain" description="DNA-directed RNA polymerase beta subunit external 1" evidence="15">
    <location>
        <begin position="480"/>
        <end position="544"/>
    </location>
</feature>
<gene>
    <name evidence="7 16" type="primary">rpoB</name>
</gene>
<accession>A0A8E7PGN4</accession>